<evidence type="ECO:0000256" key="6">
    <source>
        <dbReference type="SAM" id="Phobius"/>
    </source>
</evidence>
<evidence type="ECO:0000256" key="2">
    <source>
        <dbReference type="ARBA" id="ARBA00022475"/>
    </source>
</evidence>
<keyword evidence="3 6" id="KW-0812">Transmembrane</keyword>
<proteinExistence type="predicted"/>
<protein>
    <submittedName>
        <fullName evidence="7">LysE family translocator</fullName>
    </submittedName>
</protein>
<evidence type="ECO:0000313" key="7">
    <source>
        <dbReference type="EMBL" id="UWU13201.1"/>
    </source>
</evidence>
<evidence type="ECO:0000256" key="1">
    <source>
        <dbReference type="ARBA" id="ARBA00004651"/>
    </source>
</evidence>
<dbReference type="RefSeq" id="WP_027510014.1">
    <property type="nucleotide sequence ID" value="NZ_CP104143.1"/>
</dbReference>
<evidence type="ECO:0000256" key="3">
    <source>
        <dbReference type="ARBA" id="ARBA00022692"/>
    </source>
</evidence>
<dbReference type="Proteomes" id="UP001060123">
    <property type="component" value="Chromosome"/>
</dbReference>
<comment type="subcellular location">
    <subcellularLocation>
        <location evidence="1">Cell membrane</location>
        <topology evidence="1">Multi-pass membrane protein</topology>
    </subcellularLocation>
</comment>
<evidence type="ECO:0000256" key="5">
    <source>
        <dbReference type="ARBA" id="ARBA00023136"/>
    </source>
</evidence>
<feature type="transmembrane region" description="Helical" evidence="6">
    <location>
        <begin position="182"/>
        <end position="203"/>
    </location>
</feature>
<name>A0ABY5XFU3_RHISU</name>
<dbReference type="EMBL" id="CP104143">
    <property type="protein sequence ID" value="UWU13201.1"/>
    <property type="molecule type" value="Genomic_DNA"/>
</dbReference>
<sequence length="211" mass="22418">MDINFSILALYMVAVVTMIAVPGPVAVLVTGAGLAGGPTKALRTIFGTNAASLVLILLSALVVRGLFAINETAFNVLKLAGACYIAYIGWDIFREAGASDQGQANIQPRVGGFSKGFVMAISNPKDIIFFASFFPQFIGITSDTNTSIALLTVVWIILDFATLMLVYRLVSKLLKPTVDRTMLRVSGVLLLMIAVGGIAMTAVELWRVVSA</sequence>
<dbReference type="Pfam" id="PF01810">
    <property type="entry name" value="LysE"/>
    <property type="match status" value="1"/>
</dbReference>
<feature type="transmembrane region" description="Helical" evidence="6">
    <location>
        <begin position="46"/>
        <end position="69"/>
    </location>
</feature>
<accession>A0ABY5XFU3</accession>
<gene>
    <name evidence="7" type="ORF">N2599_13680</name>
</gene>
<organism evidence="7 8">
    <name type="scientific">Rhizobium sullae</name>
    <name type="common">Rhizobium hedysari</name>
    <dbReference type="NCBI Taxonomy" id="50338"/>
    <lineage>
        <taxon>Bacteria</taxon>
        <taxon>Pseudomonadati</taxon>
        <taxon>Pseudomonadota</taxon>
        <taxon>Alphaproteobacteria</taxon>
        <taxon>Hyphomicrobiales</taxon>
        <taxon>Rhizobiaceae</taxon>
        <taxon>Rhizobium/Agrobacterium group</taxon>
        <taxon>Rhizobium</taxon>
    </lineage>
</organism>
<evidence type="ECO:0000256" key="4">
    <source>
        <dbReference type="ARBA" id="ARBA00022989"/>
    </source>
</evidence>
<dbReference type="InterPro" id="IPR001123">
    <property type="entry name" value="LeuE-type"/>
</dbReference>
<reference evidence="7" key="1">
    <citation type="submission" date="2022-09" db="EMBL/GenBank/DDBJ databases">
        <title>Australian commercial rhizobial inoculants.</title>
        <authorList>
            <person name="Kohlmeier M.G."/>
            <person name="O'Hara G.W."/>
            <person name="Colombi E."/>
            <person name="Ramsay J.P."/>
            <person name="Terpolilli J."/>
        </authorList>
    </citation>
    <scope>NUCLEOTIDE SEQUENCE</scope>
    <source>
        <strain evidence="7">WSM1592</strain>
    </source>
</reference>
<dbReference type="PANTHER" id="PTHR30086">
    <property type="entry name" value="ARGININE EXPORTER PROTEIN ARGO"/>
    <property type="match status" value="1"/>
</dbReference>
<keyword evidence="4 6" id="KW-1133">Transmembrane helix</keyword>
<keyword evidence="2" id="KW-1003">Cell membrane</keyword>
<feature type="transmembrane region" description="Helical" evidence="6">
    <location>
        <begin position="148"/>
        <end position="170"/>
    </location>
</feature>
<keyword evidence="5 6" id="KW-0472">Membrane</keyword>
<dbReference type="PANTHER" id="PTHR30086:SF20">
    <property type="entry name" value="ARGININE EXPORTER PROTEIN ARGO-RELATED"/>
    <property type="match status" value="1"/>
</dbReference>
<feature type="transmembrane region" description="Helical" evidence="6">
    <location>
        <begin position="6"/>
        <end position="34"/>
    </location>
</feature>
<keyword evidence="8" id="KW-1185">Reference proteome</keyword>
<evidence type="ECO:0000313" key="8">
    <source>
        <dbReference type="Proteomes" id="UP001060123"/>
    </source>
</evidence>